<dbReference type="SUPFAM" id="SSF48056">
    <property type="entry name" value="Di-copper centre-containing domain"/>
    <property type="match status" value="2"/>
</dbReference>
<evidence type="ECO:0000256" key="2">
    <source>
        <dbReference type="ARBA" id="ARBA00023008"/>
    </source>
</evidence>
<dbReference type="PROSITE" id="PS00498">
    <property type="entry name" value="TYROSINASE_2"/>
    <property type="match status" value="1"/>
</dbReference>
<feature type="signal peptide" evidence="3">
    <location>
        <begin position="1"/>
        <end position="19"/>
    </location>
</feature>
<feature type="chain" id="PRO_5040221965" description="Tyrosinase copper-binding domain-containing protein" evidence="3">
    <location>
        <begin position="20"/>
        <end position="363"/>
    </location>
</feature>
<dbReference type="InterPro" id="IPR050316">
    <property type="entry name" value="Tyrosinase/Hemocyanin"/>
</dbReference>
<dbReference type="InterPro" id="IPR002227">
    <property type="entry name" value="Tyrosinase_Cu-bd"/>
</dbReference>
<dbReference type="GO" id="GO:0046872">
    <property type="term" value="F:metal ion binding"/>
    <property type="evidence" value="ECO:0007669"/>
    <property type="project" value="UniProtKB-KW"/>
</dbReference>
<dbReference type="PANTHER" id="PTHR11474">
    <property type="entry name" value="TYROSINASE FAMILY MEMBER"/>
    <property type="match status" value="1"/>
</dbReference>
<evidence type="ECO:0000256" key="1">
    <source>
        <dbReference type="ARBA" id="ARBA00022723"/>
    </source>
</evidence>
<evidence type="ECO:0000259" key="4">
    <source>
        <dbReference type="PROSITE" id="PS00498"/>
    </source>
</evidence>
<dbReference type="Pfam" id="PF00264">
    <property type="entry name" value="Tyrosinase"/>
    <property type="match status" value="1"/>
</dbReference>
<dbReference type="PRINTS" id="PR00092">
    <property type="entry name" value="TYROSINASE"/>
</dbReference>
<evidence type="ECO:0000256" key="3">
    <source>
        <dbReference type="SAM" id="SignalP"/>
    </source>
</evidence>
<organism evidence="5 6">
    <name type="scientific">Thelonectria olida</name>
    <dbReference type="NCBI Taxonomy" id="1576542"/>
    <lineage>
        <taxon>Eukaryota</taxon>
        <taxon>Fungi</taxon>
        <taxon>Dikarya</taxon>
        <taxon>Ascomycota</taxon>
        <taxon>Pezizomycotina</taxon>
        <taxon>Sordariomycetes</taxon>
        <taxon>Hypocreomycetidae</taxon>
        <taxon>Hypocreales</taxon>
        <taxon>Nectriaceae</taxon>
        <taxon>Thelonectria</taxon>
    </lineage>
</organism>
<name>A0A9P8VVJ8_9HYPO</name>
<sequence length="363" mass="40726">MRLYTLFIIAAAAIIPVLSTPTYNCGCTKPLIRKEWRTLDTKEKHEYIDAVKCLASKSSQTGNVYEGAKSRFDDFQATHIVNTDSIHYVVRFLSTVSVTLYGIACSLPSMRRIFEISVAIRAHSLIGVHWALDSSSIEDFCSSPIFDKETGFGGNGMFINTTGWTNITREVPGRTGGGCVINGPFVKGEFTVHMGPGNSSAYNPRCLSRDIAPEFAISKLNQCFIDWTLEAEDFYEFDKRVQGGITTTTQGYHGGGHLGIGGNTGELSDIYSSPGDPLFFMHHTNIDRLWDQWQRLDWPFRRTDISGPDTQYAYPFNFFGDRSYKNITINYKMNFSNLIPGRQYVTVKDVVDTQGGQLCYVYK</sequence>
<dbReference type="PANTHER" id="PTHR11474:SF126">
    <property type="entry name" value="TYROSINASE-LIKE PROTEIN TYR-1-RELATED"/>
    <property type="match status" value="1"/>
</dbReference>
<dbReference type="AlphaFoldDB" id="A0A9P8VVJ8"/>
<dbReference type="Proteomes" id="UP000777438">
    <property type="component" value="Unassembled WGS sequence"/>
</dbReference>
<keyword evidence="6" id="KW-1185">Reference proteome</keyword>
<proteinExistence type="predicted"/>
<keyword evidence="2" id="KW-0186">Copper</keyword>
<comment type="caution">
    <text evidence="5">The sequence shown here is derived from an EMBL/GenBank/DDBJ whole genome shotgun (WGS) entry which is preliminary data.</text>
</comment>
<accession>A0A9P8VVJ8</accession>
<dbReference type="Gene3D" id="1.10.1280.10">
    <property type="entry name" value="Di-copper center containing domain from catechol oxidase"/>
    <property type="match status" value="2"/>
</dbReference>
<dbReference type="OrthoDB" id="6132182at2759"/>
<gene>
    <name evidence="5" type="ORF">B0T10DRAFT_532998</name>
</gene>
<dbReference type="EMBL" id="JAGPYM010000039">
    <property type="protein sequence ID" value="KAH6874449.1"/>
    <property type="molecule type" value="Genomic_DNA"/>
</dbReference>
<protein>
    <recommendedName>
        <fullName evidence="4">Tyrosinase copper-binding domain-containing protein</fullName>
    </recommendedName>
</protein>
<dbReference type="InterPro" id="IPR008922">
    <property type="entry name" value="Di-copper_centre_dom_sf"/>
</dbReference>
<evidence type="ECO:0000313" key="5">
    <source>
        <dbReference type="EMBL" id="KAH6874449.1"/>
    </source>
</evidence>
<feature type="domain" description="Tyrosinase copper-binding" evidence="4">
    <location>
        <begin position="276"/>
        <end position="287"/>
    </location>
</feature>
<keyword evidence="3" id="KW-0732">Signal</keyword>
<evidence type="ECO:0000313" key="6">
    <source>
        <dbReference type="Proteomes" id="UP000777438"/>
    </source>
</evidence>
<reference evidence="5 6" key="1">
    <citation type="journal article" date="2021" name="Nat. Commun.">
        <title>Genetic determinants of endophytism in the Arabidopsis root mycobiome.</title>
        <authorList>
            <person name="Mesny F."/>
            <person name="Miyauchi S."/>
            <person name="Thiergart T."/>
            <person name="Pickel B."/>
            <person name="Atanasova L."/>
            <person name="Karlsson M."/>
            <person name="Huettel B."/>
            <person name="Barry K.W."/>
            <person name="Haridas S."/>
            <person name="Chen C."/>
            <person name="Bauer D."/>
            <person name="Andreopoulos W."/>
            <person name="Pangilinan J."/>
            <person name="LaButti K."/>
            <person name="Riley R."/>
            <person name="Lipzen A."/>
            <person name="Clum A."/>
            <person name="Drula E."/>
            <person name="Henrissat B."/>
            <person name="Kohler A."/>
            <person name="Grigoriev I.V."/>
            <person name="Martin F.M."/>
            <person name="Hacquard S."/>
        </authorList>
    </citation>
    <scope>NUCLEOTIDE SEQUENCE [LARGE SCALE GENOMIC DNA]</scope>
    <source>
        <strain evidence="5 6">MPI-CAGE-CH-0241</strain>
    </source>
</reference>
<keyword evidence="1" id="KW-0479">Metal-binding</keyword>
<dbReference type="GO" id="GO:0016491">
    <property type="term" value="F:oxidoreductase activity"/>
    <property type="evidence" value="ECO:0007669"/>
    <property type="project" value="InterPro"/>
</dbReference>